<evidence type="ECO:0000313" key="1">
    <source>
        <dbReference type="EMBL" id="EOD65198.1"/>
    </source>
</evidence>
<evidence type="ECO:0000313" key="2">
    <source>
        <dbReference type="Proteomes" id="UP000014139"/>
    </source>
</evidence>
<dbReference type="AlphaFoldDB" id="R1G0V0"/>
<dbReference type="EMBL" id="AOUO01000434">
    <property type="protein sequence ID" value="EOD65198.1"/>
    <property type="molecule type" value="Genomic_DNA"/>
</dbReference>
<organism evidence="1 2">
    <name type="scientific">Amycolatopsis vancoresmycina DSM 44592</name>
    <dbReference type="NCBI Taxonomy" id="1292037"/>
    <lineage>
        <taxon>Bacteria</taxon>
        <taxon>Bacillati</taxon>
        <taxon>Actinomycetota</taxon>
        <taxon>Actinomycetes</taxon>
        <taxon>Pseudonocardiales</taxon>
        <taxon>Pseudonocardiaceae</taxon>
        <taxon>Amycolatopsis</taxon>
    </lineage>
</organism>
<name>R1G0V0_9PSEU</name>
<dbReference type="OrthoDB" id="8576080at2"/>
<comment type="caution">
    <text evidence="1">The sequence shown here is derived from an EMBL/GenBank/DDBJ whole genome shotgun (WGS) entry which is preliminary data.</text>
</comment>
<evidence type="ECO:0008006" key="3">
    <source>
        <dbReference type="Google" id="ProtNLM"/>
    </source>
</evidence>
<proteinExistence type="predicted"/>
<keyword evidence="2" id="KW-1185">Reference proteome</keyword>
<gene>
    <name evidence="1" type="ORF">H480_27906</name>
</gene>
<reference evidence="1 2" key="1">
    <citation type="submission" date="2013-02" db="EMBL/GenBank/DDBJ databases">
        <title>Draft genome sequence of Amycolatopsis vancoresmycina strain DSM 44592T.</title>
        <authorList>
            <person name="Kumar S."/>
            <person name="Kaur N."/>
            <person name="Kaur C."/>
            <person name="Raghava G.P.S."/>
            <person name="Mayilraj S."/>
        </authorList>
    </citation>
    <scope>NUCLEOTIDE SEQUENCE [LARGE SCALE GENOMIC DNA]</scope>
    <source>
        <strain evidence="1 2">DSM 44592</strain>
    </source>
</reference>
<accession>R1G0V0</accession>
<sequence>MKVTGYAYPWDVLESSFVPRAQALGVDEVAVALSYHSARAATPWSPSRTAVVARHAAFYRPMSDGWGALRPSTPDWVSSEDSGGDAVRLLNEAGIPAAAWIVLTHNSQLGYEHPDVVVRNCFGESYPWALCPSRPEVREYAAAVVANAVAGLELSSVILEACGPLGAVHQHQHEKTDGVWAPAVARLLSICCCEACADSWDVDPETVRAQLVEEVRRLIATGDLGVAADRLPPSLTAMLLRVRQEATDALRAAVLATLPQGIRIVLHGALDPWVTGALPGLTPSAPDDVDAVVLFGWAPATGAEAAAAASAPVAGAHPNRTTASTPSAPDDVDAVVLFGWAPATGAEAVAAAREALPERVAIASYITAVAAAPVPDIAAYVGELAKAGAAELHLYHLGLAGPGRWGDLATATAAAHEN</sequence>
<dbReference type="PATRIC" id="fig|1292037.4.peg.5264"/>
<dbReference type="Proteomes" id="UP000014139">
    <property type="component" value="Unassembled WGS sequence"/>
</dbReference>
<protein>
    <recommendedName>
        <fullName evidence="3">Alanine-rich protein</fullName>
    </recommendedName>
</protein>
<dbReference type="RefSeq" id="WP_003102019.1">
    <property type="nucleotide sequence ID" value="NZ_AOUO01000434.1"/>
</dbReference>